<sequence>MEIAASRQGVTLPSRETLKSRVSRWENNHARPDDFYRQLLREALGLDDRELGYVVESPPDPGVTASEELASRIQLATEADATLLGALAAQTESVRLQDRQYGAGALLEQMRGHVDNIETHLSHAVFESSRQPLARHLADAAALTGWQALDLGALAQAWRYFELATRAAQQAGDRSLYAFARLEQAQALADLGRPVEAAALAQEVWDRAHSRVMPMARCWMAAAAAEMLANGFDGRSARSMLMLAEAAADSLDGERPPYLVFNATHLDRWIGHTLVILGDTAAEQRLRQADQGMDGSFTRASASLKLDLATRCCVTLSGRRLAP</sequence>
<dbReference type="SUPFAM" id="SSF48452">
    <property type="entry name" value="TPR-like"/>
    <property type="match status" value="1"/>
</dbReference>
<name>A0A7G9RGH2_9ACTN</name>
<dbReference type="RefSeq" id="WP_187580537.1">
    <property type="nucleotide sequence ID" value="NZ_CP060713.1"/>
</dbReference>
<evidence type="ECO:0000313" key="1">
    <source>
        <dbReference type="EMBL" id="QNN54697.1"/>
    </source>
</evidence>
<accession>A0A7G9RGH2</accession>
<dbReference type="Proteomes" id="UP000515947">
    <property type="component" value="Chromosome"/>
</dbReference>
<dbReference type="EMBL" id="CP060713">
    <property type="protein sequence ID" value="QNN54697.1"/>
    <property type="molecule type" value="Genomic_DNA"/>
</dbReference>
<dbReference type="InterPro" id="IPR011990">
    <property type="entry name" value="TPR-like_helical_dom_sf"/>
</dbReference>
<gene>
    <name evidence="1" type="ORF">H9L09_10585</name>
</gene>
<reference evidence="1 2" key="1">
    <citation type="submission" date="2020-08" db="EMBL/GenBank/DDBJ databases">
        <title>Genome sequence of Nocardioides mesophilus KACC 16243T.</title>
        <authorList>
            <person name="Hyun D.-W."/>
            <person name="Bae J.-W."/>
        </authorList>
    </citation>
    <scope>NUCLEOTIDE SEQUENCE [LARGE SCALE GENOMIC DNA]</scope>
    <source>
        <strain evidence="1 2">KACC 16243</strain>
    </source>
</reference>
<evidence type="ECO:0000313" key="2">
    <source>
        <dbReference type="Proteomes" id="UP000515947"/>
    </source>
</evidence>
<protein>
    <submittedName>
        <fullName evidence="1">Amino acid ABC transporter substrate-binding protein</fullName>
    </submittedName>
</protein>
<proteinExistence type="predicted"/>
<keyword evidence="2" id="KW-1185">Reference proteome</keyword>
<organism evidence="1 2">
    <name type="scientific">Nocardioides mesophilus</name>
    <dbReference type="NCBI Taxonomy" id="433659"/>
    <lineage>
        <taxon>Bacteria</taxon>
        <taxon>Bacillati</taxon>
        <taxon>Actinomycetota</taxon>
        <taxon>Actinomycetes</taxon>
        <taxon>Propionibacteriales</taxon>
        <taxon>Nocardioidaceae</taxon>
        <taxon>Nocardioides</taxon>
    </lineage>
</organism>
<dbReference type="AlphaFoldDB" id="A0A7G9RGH2"/>
<dbReference type="KEGG" id="nmes:H9L09_10585"/>